<accession>A0A4D6LZH6</accession>
<gene>
    <name evidence="1" type="ORF">DEO72_LG5g2472</name>
</gene>
<organism evidence="1 2">
    <name type="scientific">Vigna unguiculata</name>
    <name type="common">Cowpea</name>
    <dbReference type="NCBI Taxonomy" id="3917"/>
    <lineage>
        <taxon>Eukaryota</taxon>
        <taxon>Viridiplantae</taxon>
        <taxon>Streptophyta</taxon>
        <taxon>Embryophyta</taxon>
        <taxon>Tracheophyta</taxon>
        <taxon>Spermatophyta</taxon>
        <taxon>Magnoliopsida</taxon>
        <taxon>eudicotyledons</taxon>
        <taxon>Gunneridae</taxon>
        <taxon>Pentapetalae</taxon>
        <taxon>rosids</taxon>
        <taxon>fabids</taxon>
        <taxon>Fabales</taxon>
        <taxon>Fabaceae</taxon>
        <taxon>Papilionoideae</taxon>
        <taxon>50 kb inversion clade</taxon>
        <taxon>NPAAA clade</taxon>
        <taxon>indigoferoid/millettioid clade</taxon>
        <taxon>Phaseoleae</taxon>
        <taxon>Vigna</taxon>
    </lineage>
</organism>
<name>A0A4D6LZH6_VIGUN</name>
<protein>
    <submittedName>
        <fullName evidence="1">Uncharacterized protein</fullName>
    </submittedName>
</protein>
<dbReference type="EMBL" id="CP039349">
    <property type="protein sequence ID" value="QCD94389.1"/>
    <property type="molecule type" value="Genomic_DNA"/>
</dbReference>
<proteinExistence type="predicted"/>
<evidence type="ECO:0000313" key="2">
    <source>
        <dbReference type="Proteomes" id="UP000501690"/>
    </source>
</evidence>
<dbReference type="AlphaFoldDB" id="A0A4D6LZH6"/>
<sequence>MDQALDRKEGEAEAIFEELISEESMDEHNSSLIQFHIKLLALILSDSEKE</sequence>
<dbReference type="Proteomes" id="UP000501690">
    <property type="component" value="Linkage Group LG5"/>
</dbReference>
<keyword evidence="2" id="KW-1185">Reference proteome</keyword>
<evidence type="ECO:0000313" key="1">
    <source>
        <dbReference type="EMBL" id="QCD94389.1"/>
    </source>
</evidence>
<reference evidence="1 2" key="1">
    <citation type="submission" date="2019-04" db="EMBL/GenBank/DDBJ databases">
        <title>An improved genome assembly and genetic linkage map for asparagus bean, Vigna unguiculata ssp. sesquipedialis.</title>
        <authorList>
            <person name="Xia Q."/>
            <person name="Zhang R."/>
            <person name="Dong Y."/>
        </authorList>
    </citation>
    <scope>NUCLEOTIDE SEQUENCE [LARGE SCALE GENOMIC DNA]</scope>
    <source>
        <tissue evidence="1">Leaf</tissue>
    </source>
</reference>